<proteinExistence type="inferred from homology"/>
<evidence type="ECO:0000313" key="12">
    <source>
        <dbReference type="EMBL" id="UTW13659.1"/>
    </source>
</evidence>
<evidence type="ECO:0000256" key="6">
    <source>
        <dbReference type="ARBA" id="ARBA00022801"/>
    </source>
</evidence>
<evidence type="ECO:0000256" key="1">
    <source>
        <dbReference type="ARBA" id="ARBA00001946"/>
    </source>
</evidence>
<dbReference type="PANTHER" id="PTHR42904:SF6">
    <property type="entry name" value="NAD-CAPPED RNA HYDROLASE NUDT12"/>
    <property type="match status" value="1"/>
</dbReference>
<keyword evidence="7" id="KW-0460">Magnesium</keyword>
<keyword evidence="13" id="KW-1185">Reference proteome</keyword>
<keyword evidence="8" id="KW-0520">NAD</keyword>
<name>A0ABY5HNG2_9GAMM</name>
<evidence type="ECO:0000256" key="2">
    <source>
        <dbReference type="ARBA" id="ARBA00001947"/>
    </source>
</evidence>
<protein>
    <recommendedName>
        <fullName evidence="4">NAD(+) diphosphatase</fullName>
        <ecNumber evidence="4">3.6.1.22</ecNumber>
    </recommendedName>
</protein>
<dbReference type="InterPro" id="IPR015376">
    <property type="entry name" value="Znr_NADH_PPase"/>
</dbReference>
<keyword evidence="6 10" id="KW-0378">Hydrolase</keyword>
<evidence type="ECO:0000256" key="4">
    <source>
        <dbReference type="ARBA" id="ARBA00012381"/>
    </source>
</evidence>
<organism evidence="12 13">
    <name type="scientific">Marinobacterium rhizophilum</name>
    <dbReference type="NCBI Taxonomy" id="420402"/>
    <lineage>
        <taxon>Bacteria</taxon>
        <taxon>Pseudomonadati</taxon>
        <taxon>Pseudomonadota</taxon>
        <taxon>Gammaproteobacteria</taxon>
        <taxon>Oceanospirillales</taxon>
        <taxon>Oceanospirillaceae</taxon>
        <taxon>Marinobacterium</taxon>
    </lineage>
</organism>
<dbReference type="NCBIfam" id="NF001299">
    <property type="entry name" value="PRK00241.1"/>
    <property type="match status" value="1"/>
</dbReference>
<comment type="similarity">
    <text evidence="3">Belongs to the Nudix hydrolase family. NudC subfamily.</text>
</comment>
<reference evidence="12" key="1">
    <citation type="submission" date="2021-04" db="EMBL/GenBank/DDBJ databases">
        <title>Oceanospirillales bacteria with DddD are important DMSP degraders in coastal seawater.</title>
        <authorList>
            <person name="Liu J."/>
        </authorList>
    </citation>
    <scope>NUCLEOTIDE SEQUENCE</scope>
    <source>
        <strain evidence="12">D13-1</strain>
    </source>
</reference>
<dbReference type="PRINTS" id="PR00502">
    <property type="entry name" value="NUDIXFAMILY"/>
</dbReference>
<dbReference type="InterPro" id="IPR020084">
    <property type="entry name" value="NUDIX_hydrolase_CS"/>
</dbReference>
<dbReference type="InterPro" id="IPR050241">
    <property type="entry name" value="NAD-cap_RNA_hydrolase_NudC"/>
</dbReference>
<evidence type="ECO:0000256" key="8">
    <source>
        <dbReference type="ARBA" id="ARBA00023027"/>
    </source>
</evidence>
<dbReference type="CDD" id="cd03429">
    <property type="entry name" value="NUDIX_NADH_pyrophosphatase_Nudt13"/>
    <property type="match status" value="1"/>
</dbReference>
<dbReference type="SUPFAM" id="SSF55811">
    <property type="entry name" value="Nudix"/>
    <property type="match status" value="1"/>
</dbReference>
<dbReference type="Proteomes" id="UP001058461">
    <property type="component" value="Chromosome"/>
</dbReference>
<feature type="domain" description="Nudix hydrolase" evidence="11">
    <location>
        <begin position="132"/>
        <end position="255"/>
    </location>
</feature>
<evidence type="ECO:0000256" key="10">
    <source>
        <dbReference type="RuleBase" id="RU003476"/>
    </source>
</evidence>
<dbReference type="RefSeq" id="WP_255855850.1">
    <property type="nucleotide sequence ID" value="NZ_CP073347.1"/>
</dbReference>
<dbReference type="GO" id="GO:0016787">
    <property type="term" value="F:hydrolase activity"/>
    <property type="evidence" value="ECO:0007669"/>
    <property type="project" value="UniProtKB-KW"/>
</dbReference>
<dbReference type="Gene3D" id="3.90.79.10">
    <property type="entry name" value="Nucleoside Triphosphate Pyrophosphohydrolase"/>
    <property type="match status" value="1"/>
</dbReference>
<dbReference type="Gene3D" id="3.90.79.20">
    <property type="match status" value="1"/>
</dbReference>
<dbReference type="InterPro" id="IPR049734">
    <property type="entry name" value="NudC-like_C"/>
</dbReference>
<evidence type="ECO:0000256" key="3">
    <source>
        <dbReference type="ARBA" id="ARBA00009595"/>
    </source>
</evidence>
<dbReference type="EC" id="3.6.1.22" evidence="4"/>
<dbReference type="InterPro" id="IPR000086">
    <property type="entry name" value="NUDIX_hydrolase_dom"/>
</dbReference>
<evidence type="ECO:0000313" key="13">
    <source>
        <dbReference type="Proteomes" id="UP001058461"/>
    </source>
</evidence>
<dbReference type="InterPro" id="IPR020476">
    <property type="entry name" value="Nudix_hydrolase"/>
</dbReference>
<dbReference type="PROSITE" id="PS00893">
    <property type="entry name" value="NUDIX_BOX"/>
    <property type="match status" value="1"/>
</dbReference>
<gene>
    <name evidence="12" type="primary">nudC</name>
    <name evidence="12" type="ORF">KDW95_08480</name>
</gene>
<comment type="cofactor">
    <cofactor evidence="1">
        <name>Mg(2+)</name>
        <dbReference type="ChEBI" id="CHEBI:18420"/>
    </cofactor>
</comment>
<comment type="catalytic activity">
    <reaction evidence="9">
        <text>a 5'-end NAD(+)-phospho-ribonucleoside in mRNA + H2O = a 5'-end phospho-adenosine-phospho-ribonucleoside in mRNA + beta-nicotinamide D-ribonucleotide + 2 H(+)</text>
        <dbReference type="Rhea" id="RHEA:60876"/>
        <dbReference type="Rhea" id="RHEA-COMP:15698"/>
        <dbReference type="Rhea" id="RHEA-COMP:15719"/>
        <dbReference type="ChEBI" id="CHEBI:14649"/>
        <dbReference type="ChEBI" id="CHEBI:15377"/>
        <dbReference type="ChEBI" id="CHEBI:15378"/>
        <dbReference type="ChEBI" id="CHEBI:144029"/>
        <dbReference type="ChEBI" id="CHEBI:144051"/>
    </reaction>
    <physiologicalReaction direction="left-to-right" evidence="9">
        <dbReference type="Rhea" id="RHEA:60877"/>
    </physiologicalReaction>
</comment>
<dbReference type="Pfam" id="PF09297">
    <property type="entry name" value="Zn_ribbon_NUD"/>
    <property type="match status" value="1"/>
</dbReference>
<sequence>MSQDNCPPVLLAARGRLLQGACAELLAVPAEVAELAPQMIEAQYPLGPEASDGLLMVLNEGSVPAQRQQAVELRELLSRARDEADYAWLSRAAQLATWHEQHRFCGRCGAALKHHGQDLAKTCEPCGLSQYPRISPCIIVLVLRGDECLLAHAPHYSAGRYSTLAGFIEAGETAEAAVAREIREEVGIEVANVRYFKSQSWPFPHALMLGFFADYRAGELVPDGVEILDARWFTRANLPDLPPSFSISRQLIESYRRGETGAGPGEA</sequence>
<evidence type="ECO:0000256" key="7">
    <source>
        <dbReference type="ARBA" id="ARBA00022842"/>
    </source>
</evidence>
<dbReference type="InterPro" id="IPR015797">
    <property type="entry name" value="NUDIX_hydrolase-like_dom_sf"/>
</dbReference>
<dbReference type="Pfam" id="PF00293">
    <property type="entry name" value="NUDIX"/>
    <property type="match status" value="1"/>
</dbReference>
<dbReference type="PROSITE" id="PS51462">
    <property type="entry name" value="NUDIX"/>
    <property type="match status" value="1"/>
</dbReference>
<comment type="cofactor">
    <cofactor evidence="2">
        <name>Zn(2+)</name>
        <dbReference type="ChEBI" id="CHEBI:29105"/>
    </cofactor>
</comment>
<evidence type="ECO:0000256" key="5">
    <source>
        <dbReference type="ARBA" id="ARBA00022723"/>
    </source>
</evidence>
<dbReference type="PANTHER" id="PTHR42904">
    <property type="entry name" value="NUDIX HYDROLASE, NUDC SUBFAMILY"/>
    <property type="match status" value="1"/>
</dbReference>
<accession>A0ABY5HNG2</accession>
<evidence type="ECO:0000259" key="11">
    <source>
        <dbReference type="PROSITE" id="PS51462"/>
    </source>
</evidence>
<dbReference type="EMBL" id="CP073347">
    <property type="protein sequence ID" value="UTW13659.1"/>
    <property type="molecule type" value="Genomic_DNA"/>
</dbReference>
<evidence type="ECO:0000256" key="9">
    <source>
        <dbReference type="ARBA" id="ARBA00023679"/>
    </source>
</evidence>
<keyword evidence="5" id="KW-0479">Metal-binding</keyword>